<feature type="domain" description="Barstar (barnase inhibitor)" evidence="3">
    <location>
        <begin position="28"/>
        <end position="106"/>
    </location>
</feature>
<dbReference type="Proteomes" id="UP000250434">
    <property type="component" value="Chromosome"/>
</dbReference>
<proteinExistence type="inferred from homology"/>
<comment type="similarity">
    <text evidence="1">Belongs to the barstar family.</text>
</comment>
<dbReference type="Pfam" id="PF01337">
    <property type="entry name" value="Barstar"/>
    <property type="match status" value="1"/>
</dbReference>
<evidence type="ECO:0000313" key="4">
    <source>
        <dbReference type="EMBL" id="AXB47788.1"/>
    </source>
</evidence>
<feature type="region of interest" description="Disordered" evidence="2">
    <location>
        <begin position="105"/>
        <end position="124"/>
    </location>
</feature>
<dbReference type="InterPro" id="IPR035905">
    <property type="entry name" value="Barstar-like_sf"/>
</dbReference>
<dbReference type="Gene3D" id="3.30.370.10">
    <property type="entry name" value="Barstar-like"/>
    <property type="match status" value="1"/>
</dbReference>
<dbReference type="EMBL" id="CP015163">
    <property type="protein sequence ID" value="AXB47788.1"/>
    <property type="molecule type" value="Genomic_DNA"/>
</dbReference>
<evidence type="ECO:0000259" key="3">
    <source>
        <dbReference type="Pfam" id="PF01337"/>
    </source>
</evidence>
<gene>
    <name evidence="4" type="ORF">A4R43_39480</name>
</gene>
<dbReference type="InterPro" id="IPR000468">
    <property type="entry name" value="Barstar"/>
</dbReference>
<evidence type="ECO:0000256" key="1">
    <source>
        <dbReference type="ARBA" id="ARBA00006845"/>
    </source>
</evidence>
<name>A0A344LIB4_9PSEU</name>
<dbReference type="RefSeq" id="WP_113696850.1">
    <property type="nucleotide sequence ID" value="NZ_CP015163.1"/>
</dbReference>
<reference evidence="4 5" key="1">
    <citation type="submission" date="2016-04" db="EMBL/GenBank/DDBJ databases">
        <title>Complete genome sequence and analysis of deep-sea sediment isolate, Amycolatopsis sp. WP1.</title>
        <authorList>
            <person name="Wang H."/>
            <person name="Chen S."/>
            <person name="Wu Q."/>
        </authorList>
    </citation>
    <scope>NUCLEOTIDE SEQUENCE [LARGE SCALE GENOMIC DNA]</scope>
    <source>
        <strain evidence="4 5">WP1</strain>
    </source>
</reference>
<dbReference type="OrthoDB" id="5184890at2"/>
<evidence type="ECO:0000256" key="2">
    <source>
        <dbReference type="SAM" id="MobiDB-lite"/>
    </source>
</evidence>
<organism evidence="4 5">
    <name type="scientific">Amycolatopsis albispora</name>
    <dbReference type="NCBI Taxonomy" id="1804986"/>
    <lineage>
        <taxon>Bacteria</taxon>
        <taxon>Bacillati</taxon>
        <taxon>Actinomycetota</taxon>
        <taxon>Actinomycetes</taxon>
        <taxon>Pseudonocardiales</taxon>
        <taxon>Pseudonocardiaceae</taxon>
        <taxon>Amycolatopsis</taxon>
    </lineage>
</organism>
<dbReference type="SUPFAM" id="SSF52038">
    <property type="entry name" value="Barstar-related"/>
    <property type="match status" value="1"/>
</dbReference>
<evidence type="ECO:0000313" key="5">
    <source>
        <dbReference type="Proteomes" id="UP000250434"/>
    </source>
</evidence>
<keyword evidence="5" id="KW-1185">Reference proteome</keyword>
<protein>
    <submittedName>
        <fullName evidence="4">Barnase inhibitor</fullName>
    </submittedName>
</protein>
<sequence>MSAVEQPDARALAERARARGAYAHVLPGPAPVTKAAAMDAIAAALEFPDWFGRNLDALYDCLTDLSWLPAGEHVLIWAGSEAFKTADPKAYLAIRSVLSDAQRALAPGGTRSDSRHLTVQLPDS</sequence>
<dbReference type="AlphaFoldDB" id="A0A344LIB4"/>
<accession>A0A344LIB4</accession>
<dbReference type="KEGG" id="aab:A4R43_39480"/>